<dbReference type="GO" id="GO:0072546">
    <property type="term" value="C:EMC complex"/>
    <property type="evidence" value="ECO:0007669"/>
    <property type="project" value="InterPro"/>
</dbReference>
<dbReference type="InterPro" id="IPR037518">
    <property type="entry name" value="MPN"/>
</dbReference>
<organism evidence="3 4">
    <name type="scientific">Melanopsichium pennsylvanicum</name>
    <dbReference type="NCBI Taxonomy" id="63383"/>
    <lineage>
        <taxon>Eukaryota</taxon>
        <taxon>Fungi</taxon>
        <taxon>Dikarya</taxon>
        <taxon>Basidiomycota</taxon>
        <taxon>Ustilaginomycotina</taxon>
        <taxon>Ustilaginomycetes</taxon>
        <taxon>Ustilaginales</taxon>
        <taxon>Ustilaginaceae</taxon>
        <taxon>Melanopsichium</taxon>
    </lineage>
</organism>
<comment type="caution">
    <text evidence="3">The sequence shown here is derived from an EMBL/GenBank/DDBJ whole genome shotgun (WGS) entry which is preliminary data.</text>
</comment>
<dbReference type="PROSITE" id="PS50249">
    <property type="entry name" value="MPN"/>
    <property type="match status" value="1"/>
</dbReference>
<dbReference type="EMBL" id="OAPG01000010">
    <property type="protein sequence ID" value="SNX85540.1"/>
    <property type="molecule type" value="Genomic_DNA"/>
</dbReference>
<evidence type="ECO:0000313" key="3">
    <source>
        <dbReference type="EMBL" id="SNX85540.1"/>
    </source>
</evidence>
<evidence type="ECO:0000256" key="1">
    <source>
        <dbReference type="ARBA" id="ARBA00007461"/>
    </source>
</evidence>
<dbReference type="PANTHER" id="PTHR12941">
    <property type="entry name" value="ER MEMBRANE PROTEIN COMPLEX"/>
    <property type="match status" value="1"/>
</dbReference>
<feature type="domain" description="MPN" evidence="2">
    <location>
        <begin position="7"/>
        <end position="140"/>
    </location>
</feature>
<dbReference type="AlphaFoldDB" id="A0AAJ4XNI2"/>
<gene>
    <name evidence="3" type="ORF">MEPE_04249</name>
</gene>
<dbReference type="CDD" id="cd08060">
    <property type="entry name" value="MPN_UPF0172"/>
    <property type="match status" value="1"/>
</dbReference>
<evidence type="ECO:0000313" key="4">
    <source>
        <dbReference type="Proteomes" id="UP001294444"/>
    </source>
</evidence>
<keyword evidence="4" id="KW-1185">Reference proteome</keyword>
<protein>
    <recommendedName>
        <fullName evidence="2">MPN domain-containing protein</fullName>
    </recommendedName>
</protein>
<dbReference type="Proteomes" id="UP001294444">
    <property type="component" value="Unassembled WGS sequence"/>
</dbReference>
<dbReference type="PANTHER" id="PTHR12941:SF10">
    <property type="entry name" value="ER MEMBRANE PROTEIN COMPLEX SUBUNIT 8_9 HOMOLOG"/>
    <property type="match status" value="1"/>
</dbReference>
<evidence type="ECO:0000259" key="2">
    <source>
        <dbReference type="PROSITE" id="PS50249"/>
    </source>
</evidence>
<accession>A0AAJ4XNI2</accession>
<proteinExistence type="inferred from homology"/>
<sequence>MSSINSVSVSPIAYKKLILHTAKYPTARVLGLLLASQHSSSLIIVDSIPLSHHWTSLSPMAEVALSLATAYASSKSLCIVGIYEAPELISERNPSRQATKLTSKIADLNGKEALLILVNNATLLNVNNNSLSAYTVTGGGNDKGQEVKPKGLTGSTVTLEDEKTVLGGLEALVRNGKTWEGLVDFDDHLEDPSLDWLQNSSITA</sequence>
<dbReference type="Pfam" id="PF03665">
    <property type="entry name" value="UPF0172"/>
    <property type="match status" value="1"/>
</dbReference>
<dbReference type="Gene3D" id="3.40.140.10">
    <property type="entry name" value="Cytidine Deaminase, domain 2"/>
    <property type="match status" value="1"/>
</dbReference>
<dbReference type="InterPro" id="IPR005366">
    <property type="entry name" value="EMC8/9"/>
</dbReference>
<name>A0AAJ4XNI2_9BASI</name>
<comment type="similarity">
    <text evidence="1">Belongs to the EMC8/EMC9 family.</text>
</comment>
<reference evidence="3" key="1">
    <citation type="submission" date="2023-10" db="EMBL/GenBank/DDBJ databases">
        <authorList>
            <person name="Guldener U."/>
        </authorList>
    </citation>
    <scope>NUCLEOTIDE SEQUENCE</scope>
    <source>
        <strain evidence="3">Mp4</strain>
    </source>
</reference>